<dbReference type="EC" id="4.2.1.2" evidence="5"/>
<dbReference type="Pfam" id="PF05683">
    <property type="entry name" value="Fumerase_C"/>
    <property type="match status" value="1"/>
</dbReference>
<dbReference type="PANTHER" id="PTHR43351:SF2">
    <property type="entry name" value="L(+)-TARTRATE DEHYDRATASE SUBUNIT BETA-RELATED"/>
    <property type="match status" value="1"/>
</dbReference>
<gene>
    <name evidence="5" type="primary">fumA</name>
    <name evidence="4" type="ORF">HQ38_09405</name>
    <name evidence="5" type="ORF">NCTC12858_01584</name>
</gene>
<proteinExistence type="inferred from homology"/>
<dbReference type="NCBIfam" id="TIGR00723">
    <property type="entry name" value="ttdB_fumA_fumB"/>
    <property type="match status" value="1"/>
</dbReference>
<evidence type="ECO:0000256" key="1">
    <source>
        <dbReference type="ARBA" id="ARBA00008876"/>
    </source>
</evidence>
<evidence type="ECO:0000259" key="3">
    <source>
        <dbReference type="Pfam" id="PF05683"/>
    </source>
</evidence>
<dbReference type="PANTHER" id="PTHR43351">
    <property type="entry name" value="L(+)-TARTRATE DEHYDRATASE SUBUNIT BETA"/>
    <property type="match status" value="1"/>
</dbReference>
<dbReference type="EMBL" id="LS483447">
    <property type="protein sequence ID" value="SQH73718.1"/>
    <property type="molecule type" value="Genomic_DNA"/>
</dbReference>
<comment type="similarity">
    <text evidence="1">Belongs to the class-I fumarase family.</text>
</comment>
<reference evidence="4 6" key="1">
    <citation type="submission" date="2014-08" db="EMBL/GenBank/DDBJ databases">
        <title>Porphyromonas crevioricanis strain:COT-253_OH1447 Genome sequencing.</title>
        <authorList>
            <person name="Wallis C."/>
            <person name="Deusch O."/>
            <person name="O'Flynn C."/>
            <person name="Davis I."/>
            <person name="Jospin G."/>
            <person name="Darling A.E."/>
            <person name="Coil D.A."/>
            <person name="Alexiev A."/>
            <person name="Horsfall A."/>
            <person name="Kirkwood N."/>
            <person name="Harris S."/>
            <person name="Eisen J.A."/>
        </authorList>
    </citation>
    <scope>NUCLEOTIDE SEQUENCE [LARGE SCALE GENOMIC DNA]</scope>
    <source>
        <strain evidence="6">COT-253 OH1447</strain>
        <strain evidence="4">COT-253_OH1447</strain>
    </source>
</reference>
<dbReference type="InterPro" id="IPR004647">
    <property type="entry name" value="Fe-S_hydro-lyase_TtdB-typ_cat"/>
</dbReference>
<dbReference type="Gene3D" id="3.20.130.10">
    <property type="entry name" value="Fe-S hydro-lyase, tartrate dehydratase beta-type, catalytic domain"/>
    <property type="match status" value="1"/>
</dbReference>
<evidence type="ECO:0000313" key="5">
    <source>
        <dbReference type="EMBL" id="SQH73718.1"/>
    </source>
</evidence>
<dbReference type="Proteomes" id="UP000249300">
    <property type="component" value="Chromosome 1"/>
</dbReference>
<dbReference type="InterPro" id="IPR036660">
    <property type="entry name" value="Fe-S_hydroAse_TtdB_cat_sf"/>
</dbReference>
<sequence length="186" mass="20123">MQEKIIITPPFTTDIIRSLHAGNMVYITGTIYTARDAAHLRLVEMLDRGESMPFDFEGQAVYYAGPCPAKPGQAIGSVGPTTAGRMDPYSPRLIAEGLRVMIGKGLRSPEVVESLKKYTGVFFAAIGGAAALMGQSVKKAEVIAFPELGTEAIRKLYVEELPVIVAVDCYGQDAYAQGRSLYEEKS</sequence>
<dbReference type="Proteomes" id="UP000030136">
    <property type="component" value="Unassembled WGS sequence"/>
</dbReference>
<name>A0A2X4PQC7_9PORP</name>
<accession>A0A2X4PQC7</accession>
<dbReference type="EMBL" id="JQJC01000028">
    <property type="protein sequence ID" value="KGN93207.1"/>
    <property type="molecule type" value="Genomic_DNA"/>
</dbReference>
<reference evidence="5 7" key="2">
    <citation type="submission" date="2018-06" db="EMBL/GenBank/DDBJ databases">
        <authorList>
            <consortium name="Pathogen Informatics"/>
            <person name="Doyle S."/>
        </authorList>
    </citation>
    <scope>NUCLEOTIDE SEQUENCE [LARGE SCALE GENOMIC DNA]</scope>
    <source>
        <strain evidence="5 7">NCTC12858</strain>
    </source>
</reference>
<dbReference type="KEGG" id="pcre:NCTC12858_01584"/>
<evidence type="ECO:0000313" key="7">
    <source>
        <dbReference type="Proteomes" id="UP000249300"/>
    </source>
</evidence>
<keyword evidence="2 5" id="KW-0456">Lyase</keyword>
<keyword evidence="7" id="KW-1185">Reference proteome</keyword>
<evidence type="ECO:0000313" key="6">
    <source>
        <dbReference type="Proteomes" id="UP000030136"/>
    </source>
</evidence>
<dbReference type="NCBIfam" id="NF005310">
    <property type="entry name" value="PRK06842.1"/>
    <property type="match status" value="1"/>
</dbReference>
<evidence type="ECO:0000313" key="4">
    <source>
        <dbReference type="EMBL" id="KGN93207.1"/>
    </source>
</evidence>
<protein>
    <submittedName>
        <fullName evidence="4 5">Fumarate hydratase</fullName>
        <ecNumber evidence="5">4.2.1.2</ecNumber>
    </submittedName>
</protein>
<dbReference type="AlphaFoldDB" id="A0A2X4PQC7"/>
<dbReference type="SUPFAM" id="SSF117457">
    <property type="entry name" value="FumA C-terminal domain-like"/>
    <property type="match status" value="1"/>
</dbReference>
<dbReference type="GO" id="GO:0004333">
    <property type="term" value="F:fumarate hydratase activity"/>
    <property type="evidence" value="ECO:0007669"/>
    <property type="project" value="UniProtKB-EC"/>
</dbReference>
<dbReference type="RefSeq" id="WP_023937024.1">
    <property type="nucleotide sequence ID" value="NZ_FUXH01000013.1"/>
</dbReference>
<evidence type="ECO:0000256" key="2">
    <source>
        <dbReference type="ARBA" id="ARBA00023239"/>
    </source>
</evidence>
<feature type="domain" description="Fe-S hydro-lyase tartrate dehydratase beta-type catalytic" evidence="3">
    <location>
        <begin position="7"/>
        <end position="177"/>
    </location>
</feature>
<organism evidence="5 7">
    <name type="scientific">Porphyromonas crevioricanis</name>
    <dbReference type="NCBI Taxonomy" id="393921"/>
    <lineage>
        <taxon>Bacteria</taxon>
        <taxon>Pseudomonadati</taxon>
        <taxon>Bacteroidota</taxon>
        <taxon>Bacteroidia</taxon>
        <taxon>Bacteroidales</taxon>
        <taxon>Porphyromonadaceae</taxon>
        <taxon>Porphyromonas</taxon>
    </lineage>
</organism>